<name>R9P373_PSEHS</name>
<protein>
    <recommendedName>
        <fullName evidence="6">CENP-V/GFA domain-containing protein</fullName>
    </recommendedName>
</protein>
<dbReference type="HOGENOM" id="CLU_079143_1_1_1"/>
<feature type="compositionally biased region" description="Basic residues" evidence="5">
    <location>
        <begin position="173"/>
        <end position="183"/>
    </location>
</feature>
<dbReference type="EMBL" id="DF238796">
    <property type="protein sequence ID" value="GAC95707.1"/>
    <property type="molecule type" value="Genomic_DNA"/>
</dbReference>
<evidence type="ECO:0000256" key="1">
    <source>
        <dbReference type="ARBA" id="ARBA00005495"/>
    </source>
</evidence>
<dbReference type="Gene3D" id="3.90.1590.10">
    <property type="entry name" value="glutathione-dependent formaldehyde- activating enzyme (gfa)"/>
    <property type="match status" value="1"/>
</dbReference>
<evidence type="ECO:0000313" key="8">
    <source>
        <dbReference type="Proteomes" id="UP000014071"/>
    </source>
</evidence>
<reference evidence="8" key="1">
    <citation type="journal article" date="2013" name="Genome Announc.">
        <title>Draft genome sequence of the basidiomycetous yeast-like fungus Pseudozyma hubeiensis SY62, which produces an abundant amount of the biosurfactant mannosylerythritol lipids.</title>
        <authorList>
            <person name="Konishi M."/>
            <person name="Hatada Y."/>
            <person name="Horiuchi J."/>
        </authorList>
    </citation>
    <scope>NUCLEOTIDE SEQUENCE [LARGE SCALE GENOMIC DNA]</scope>
    <source>
        <strain evidence="8">SY62</strain>
    </source>
</reference>
<dbReference type="PROSITE" id="PS51891">
    <property type="entry name" value="CENP_V_GFA"/>
    <property type="match status" value="1"/>
</dbReference>
<dbReference type="GO" id="GO:0046872">
    <property type="term" value="F:metal ion binding"/>
    <property type="evidence" value="ECO:0007669"/>
    <property type="project" value="UniProtKB-KW"/>
</dbReference>
<dbReference type="PANTHER" id="PTHR33337">
    <property type="entry name" value="GFA DOMAIN-CONTAINING PROTEIN"/>
    <property type="match status" value="1"/>
</dbReference>
<keyword evidence="2" id="KW-0479">Metal-binding</keyword>
<dbReference type="GO" id="GO:0016846">
    <property type="term" value="F:carbon-sulfur lyase activity"/>
    <property type="evidence" value="ECO:0007669"/>
    <property type="project" value="InterPro"/>
</dbReference>
<dbReference type="OrthoDB" id="9970124at2759"/>
<evidence type="ECO:0000256" key="4">
    <source>
        <dbReference type="ARBA" id="ARBA00023239"/>
    </source>
</evidence>
<comment type="similarity">
    <text evidence="1">Belongs to the Gfa family.</text>
</comment>
<dbReference type="eggNOG" id="ENOG502RZVZ">
    <property type="taxonomic scope" value="Eukaryota"/>
</dbReference>
<sequence>MPSQNANKRGNGADKSNGGAQQSSQGHQIIEPPNIEFEYHGDPIDAKHCHCTQCQRLHGAPFQWAALFHKTSVRLAKHCDPLNLDFFSTQEGHSEHSVPCKISCRNCRSPMAYPSSFVFKDHVVPPAFAPTAHIFYGERVMDLDDDIPKWAGHKNSSEQLPHAPKDSTDRTMGKGKRHKVERE</sequence>
<accession>R9P373</accession>
<evidence type="ECO:0000259" key="6">
    <source>
        <dbReference type="PROSITE" id="PS51891"/>
    </source>
</evidence>
<evidence type="ECO:0000256" key="5">
    <source>
        <dbReference type="SAM" id="MobiDB-lite"/>
    </source>
</evidence>
<gene>
    <name evidence="7" type="ORF">PHSY_003283</name>
</gene>
<dbReference type="STRING" id="1305764.R9P373"/>
<dbReference type="Pfam" id="PF04828">
    <property type="entry name" value="GFA"/>
    <property type="match status" value="1"/>
</dbReference>
<dbReference type="InterPro" id="IPR006913">
    <property type="entry name" value="CENP-V/GFA"/>
</dbReference>
<proteinExistence type="inferred from homology"/>
<keyword evidence="3" id="KW-0862">Zinc</keyword>
<dbReference type="PANTHER" id="PTHR33337:SF40">
    <property type="entry name" value="CENP-V_GFA DOMAIN-CONTAINING PROTEIN-RELATED"/>
    <property type="match status" value="1"/>
</dbReference>
<dbReference type="AlphaFoldDB" id="R9P373"/>
<dbReference type="SUPFAM" id="SSF51316">
    <property type="entry name" value="Mss4-like"/>
    <property type="match status" value="1"/>
</dbReference>
<feature type="compositionally biased region" description="Basic and acidic residues" evidence="5">
    <location>
        <begin position="163"/>
        <end position="172"/>
    </location>
</feature>
<feature type="region of interest" description="Disordered" evidence="5">
    <location>
        <begin position="1"/>
        <end position="26"/>
    </location>
</feature>
<keyword evidence="8" id="KW-1185">Reference proteome</keyword>
<evidence type="ECO:0000313" key="7">
    <source>
        <dbReference type="EMBL" id="GAC95707.1"/>
    </source>
</evidence>
<feature type="region of interest" description="Disordered" evidence="5">
    <location>
        <begin position="149"/>
        <end position="183"/>
    </location>
</feature>
<dbReference type="Proteomes" id="UP000014071">
    <property type="component" value="Unassembled WGS sequence"/>
</dbReference>
<keyword evidence="4" id="KW-0456">Lyase</keyword>
<evidence type="ECO:0000256" key="2">
    <source>
        <dbReference type="ARBA" id="ARBA00022723"/>
    </source>
</evidence>
<dbReference type="RefSeq" id="XP_012189294.1">
    <property type="nucleotide sequence ID" value="XM_012333904.1"/>
</dbReference>
<dbReference type="InterPro" id="IPR011057">
    <property type="entry name" value="Mss4-like_sf"/>
</dbReference>
<feature type="domain" description="CENP-V/GFA" evidence="6">
    <location>
        <begin position="24"/>
        <end position="151"/>
    </location>
</feature>
<dbReference type="GeneID" id="24108573"/>
<organism evidence="7 8">
    <name type="scientific">Pseudozyma hubeiensis (strain SY62)</name>
    <name type="common">Yeast</name>
    <dbReference type="NCBI Taxonomy" id="1305764"/>
    <lineage>
        <taxon>Eukaryota</taxon>
        <taxon>Fungi</taxon>
        <taxon>Dikarya</taxon>
        <taxon>Basidiomycota</taxon>
        <taxon>Ustilaginomycotina</taxon>
        <taxon>Ustilaginomycetes</taxon>
        <taxon>Ustilaginales</taxon>
        <taxon>Ustilaginaceae</taxon>
        <taxon>Pseudozyma</taxon>
    </lineage>
</organism>
<evidence type="ECO:0000256" key="3">
    <source>
        <dbReference type="ARBA" id="ARBA00022833"/>
    </source>
</evidence>